<organism evidence="2 3">
    <name type="scientific">Paenibacillus haidiansis</name>
    <dbReference type="NCBI Taxonomy" id="1574488"/>
    <lineage>
        <taxon>Bacteria</taxon>
        <taxon>Bacillati</taxon>
        <taxon>Bacillota</taxon>
        <taxon>Bacilli</taxon>
        <taxon>Bacillales</taxon>
        <taxon>Paenibacillaceae</taxon>
        <taxon>Paenibacillus</taxon>
    </lineage>
</organism>
<dbReference type="Pfam" id="PF13799">
    <property type="entry name" value="DUF4183"/>
    <property type="match status" value="1"/>
</dbReference>
<evidence type="ECO:0000259" key="1">
    <source>
        <dbReference type="Pfam" id="PF13799"/>
    </source>
</evidence>
<evidence type="ECO:0000313" key="3">
    <source>
        <dbReference type="Proteomes" id="UP001306950"/>
    </source>
</evidence>
<evidence type="ECO:0000313" key="2">
    <source>
        <dbReference type="EMBL" id="MEF2967826.1"/>
    </source>
</evidence>
<dbReference type="Proteomes" id="UP001306950">
    <property type="component" value="Unassembled WGS sequence"/>
</dbReference>
<dbReference type="InterPro" id="IPR025237">
    <property type="entry name" value="DUF4183"/>
</dbReference>
<gene>
    <name evidence="2" type="ORF">V3851_18510</name>
</gene>
<dbReference type="RefSeq" id="WP_331848042.1">
    <property type="nucleotide sequence ID" value="NZ_JAZHPZ010000010.1"/>
</dbReference>
<proteinExistence type="predicted"/>
<feature type="domain" description="DUF4183" evidence="1">
    <location>
        <begin position="46"/>
        <end position="113"/>
    </location>
</feature>
<protein>
    <submittedName>
        <fullName evidence="2">DUF4183 domain-containing protein</fullName>
    </submittedName>
</protein>
<dbReference type="EMBL" id="JAZHPZ010000010">
    <property type="protein sequence ID" value="MEF2967826.1"/>
    <property type="molecule type" value="Genomic_DNA"/>
</dbReference>
<reference evidence="2 3" key="1">
    <citation type="submission" date="2024-02" db="EMBL/GenBank/DDBJ databases">
        <title>A nitrogen-fixing paenibacillus bacterium.</title>
        <authorList>
            <person name="Zhang W.L."/>
            <person name="Chen S.F."/>
        </authorList>
    </citation>
    <scope>NUCLEOTIDE SEQUENCE [LARGE SCALE GENOMIC DNA]</scope>
    <source>
        <strain evidence="2 3">M1</strain>
    </source>
</reference>
<name>A0ABU7VVU4_9BACL</name>
<comment type="caution">
    <text evidence="2">The sequence shown here is derived from an EMBL/GenBank/DDBJ whole genome shotgun (WGS) entry which is preliminary data.</text>
</comment>
<keyword evidence="3" id="KW-1185">Reference proteome</keyword>
<accession>A0ABU7VVU4</accession>
<sequence>MPVIKLYLEAQNTVTGSVDTTTSTNTVPTVNRYTATVVIGNILGSTTVIPATSFTNDSGADVAANGLVVPGVDGYYNLYVNGVLQRGGLSTLTTANLTINSALVLGVAVVVQVVKFASASASASTNGLSVSTTIRY</sequence>